<evidence type="ECO:0000256" key="1">
    <source>
        <dbReference type="SAM" id="MobiDB-lite"/>
    </source>
</evidence>
<feature type="region of interest" description="Disordered" evidence="1">
    <location>
        <begin position="41"/>
        <end position="108"/>
    </location>
</feature>
<protein>
    <submittedName>
        <fullName evidence="2">Uncharacterized protein</fullName>
    </submittedName>
</protein>
<dbReference type="GeneID" id="9939242"/>
<proteinExistence type="predicted"/>
<sequence>MRRRFFGSNPRQAGTQEVEKKRATTMHQGCAAVWKFSPPHFGNSQSSLEGKTLPLDLPERRMNMRMKDRERAKEDSSGKRSKADVIRVEETYGIPNDRERSASSYLAI</sequence>
<organism evidence="2">
    <name type="scientific">Loa loa</name>
    <name type="common">Eye worm</name>
    <name type="synonym">Filaria loa</name>
    <dbReference type="NCBI Taxonomy" id="7209"/>
    <lineage>
        <taxon>Eukaryota</taxon>
        <taxon>Metazoa</taxon>
        <taxon>Ecdysozoa</taxon>
        <taxon>Nematoda</taxon>
        <taxon>Chromadorea</taxon>
        <taxon>Rhabditida</taxon>
        <taxon>Spirurina</taxon>
        <taxon>Spiruromorpha</taxon>
        <taxon>Filarioidea</taxon>
        <taxon>Onchocercidae</taxon>
        <taxon>Loa</taxon>
    </lineage>
</organism>
<dbReference type="InParanoid" id="A0A1S0U9W6"/>
<dbReference type="CTD" id="9939242"/>
<evidence type="ECO:0000313" key="2">
    <source>
        <dbReference type="EMBL" id="EFO26620.1"/>
    </source>
</evidence>
<dbReference type="RefSeq" id="XP_003137445.1">
    <property type="nucleotide sequence ID" value="XM_003137397.1"/>
</dbReference>
<name>A0A1S0U9W6_LOALO</name>
<dbReference type="KEGG" id="loa:LOAG_01859"/>
<feature type="compositionally biased region" description="Basic and acidic residues" evidence="1">
    <location>
        <begin position="57"/>
        <end position="101"/>
    </location>
</feature>
<accession>A0A1S0U9W6</accession>
<reference evidence="2" key="1">
    <citation type="submission" date="2012-04" db="EMBL/GenBank/DDBJ databases">
        <title>The Genome Sequence of Loa loa.</title>
        <authorList>
            <consortium name="The Broad Institute Genome Sequencing Platform"/>
            <consortium name="Broad Institute Genome Sequencing Center for Infectious Disease"/>
            <person name="Nutman T.B."/>
            <person name="Fink D.L."/>
            <person name="Russ C."/>
            <person name="Young S."/>
            <person name="Zeng Q."/>
            <person name="Gargeya S."/>
            <person name="Alvarado L."/>
            <person name="Berlin A."/>
            <person name="Chapman S.B."/>
            <person name="Chen Z."/>
            <person name="Freedman E."/>
            <person name="Gellesch M."/>
            <person name="Goldberg J."/>
            <person name="Griggs A."/>
            <person name="Gujja S."/>
            <person name="Heilman E.R."/>
            <person name="Heiman D."/>
            <person name="Howarth C."/>
            <person name="Mehta T."/>
            <person name="Neiman D."/>
            <person name="Pearson M."/>
            <person name="Roberts A."/>
            <person name="Saif S."/>
            <person name="Shea T."/>
            <person name="Shenoy N."/>
            <person name="Sisk P."/>
            <person name="Stolte C."/>
            <person name="Sykes S."/>
            <person name="White J."/>
            <person name="Yandava C."/>
            <person name="Haas B."/>
            <person name="Henn M.R."/>
            <person name="Nusbaum C."/>
            <person name="Birren B."/>
        </authorList>
    </citation>
    <scope>NUCLEOTIDE SEQUENCE [LARGE SCALE GENOMIC DNA]</scope>
</reference>
<gene>
    <name evidence="2" type="ORF">LOAG_01859</name>
</gene>
<feature type="region of interest" description="Disordered" evidence="1">
    <location>
        <begin position="1"/>
        <end position="24"/>
    </location>
</feature>
<dbReference type="AlphaFoldDB" id="A0A1S0U9W6"/>
<dbReference type="EMBL" id="JH712128">
    <property type="protein sequence ID" value="EFO26620.1"/>
    <property type="molecule type" value="Genomic_DNA"/>
</dbReference>